<keyword evidence="3 9" id="KW-0698">rRNA processing</keyword>
<sequence>MLEPIFRLFKKANHKFFSKDKFFVQRLHHVLGFTPSNLHLFKVAFYHKSTINNQGNEKTSIFQSNERLEYLGDALLSFVIAEYLFKKYPSANEGFLTKMRSKIVKRKMLNYLAEKMGLDHLMMEFNQTAISQSMLGNALEALIGAIYLEKGFDFTRNYLLKEIVRKYVDMNHLELYDDNFKSQLLEWCQKNTKEIDFRVISKFKTDKRDRFKIGVFINGIEIATAEDFNKKNAEQVASEIAITQLGITPPE</sequence>
<evidence type="ECO:0000256" key="6">
    <source>
        <dbReference type="ARBA" id="ARBA00022759"/>
    </source>
</evidence>
<organism evidence="12 13">
    <name type="scientific">Candidatus Defluviibacterium haderslevense</name>
    <dbReference type="NCBI Taxonomy" id="2981993"/>
    <lineage>
        <taxon>Bacteria</taxon>
        <taxon>Pseudomonadati</taxon>
        <taxon>Bacteroidota</taxon>
        <taxon>Saprospiria</taxon>
        <taxon>Saprospirales</taxon>
        <taxon>Saprospiraceae</taxon>
        <taxon>Candidatus Defluviibacterium</taxon>
    </lineage>
</organism>
<name>A0A9D7XD87_9BACT</name>
<dbReference type="NCBIfam" id="TIGR02191">
    <property type="entry name" value="RNaseIII"/>
    <property type="match status" value="1"/>
</dbReference>
<evidence type="ECO:0000256" key="2">
    <source>
        <dbReference type="ARBA" id="ARBA00010183"/>
    </source>
</evidence>
<feature type="binding site" evidence="9">
    <location>
        <position position="140"/>
    </location>
    <ligand>
        <name>Mg(2+)</name>
        <dbReference type="ChEBI" id="CHEBI:18420"/>
    </ligand>
</feature>
<keyword evidence="4 9" id="KW-0507">mRNA processing</keyword>
<comment type="cofactor">
    <cofactor evidence="9">
        <name>Mg(2+)</name>
        <dbReference type="ChEBI" id="CHEBI:18420"/>
    </cofactor>
</comment>
<dbReference type="GO" id="GO:0006397">
    <property type="term" value="P:mRNA processing"/>
    <property type="evidence" value="ECO:0007669"/>
    <property type="project" value="UniProtKB-UniRule"/>
</dbReference>
<dbReference type="Pfam" id="PF14622">
    <property type="entry name" value="Ribonucleas_3_3"/>
    <property type="match status" value="1"/>
</dbReference>
<evidence type="ECO:0000256" key="7">
    <source>
        <dbReference type="ARBA" id="ARBA00022801"/>
    </source>
</evidence>
<dbReference type="GO" id="GO:0003725">
    <property type="term" value="F:double-stranded RNA binding"/>
    <property type="evidence" value="ECO:0007669"/>
    <property type="project" value="TreeGrafter"/>
</dbReference>
<keyword evidence="7 9" id="KW-0378">Hydrolase</keyword>
<dbReference type="SUPFAM" id="SSF69065">
    <property type="entry name" value="RNase III domain-like"/>
    <property type="match status" value="1"/>
</dbReference>
<dbReference type="GO" id="GO:0046872">
    <property type="term" value="F:metal ion binding"/>
    <property type="evidence" value="ECO:0007669"/>
    <property type="project" value="UniProtKB-KW"/>
</dbReference>
<dbReference type="Proteomes" id="UP000808349">
    <property type="component" value="Unassembled WGS sequence"/>
</dbReference>
<evidence type="ECO:0000256" key="4">
    <source>
        <dbReference type="ARBA" id="ARBA00022664"/>
    </source>
</evidence>
<dbReference type="Gene3D" id="3.30.160.20">
    <property type="match status" value="1"/>
</dbReference>
<dbReference type="FunFam" id="1.10.1520.10:FF:000001">
    <property type="entry name" value="Ribonuclease 3"/>
    <property type="match status" value="1"/>
</dbReference>
<comment type="catalytic activity">
    <reaction evidence="1 9">
        <text>Endonucleolytic cleavage to 5'-phosphomonoester.</text>
        <dbReference type="EC" id="3.1.26.3"/>
    </reaction>
</comment>
<dbReference type="Pfam" id="PF00035">
    <property type="entry name" value="dsrm"/>
    <property type="match status" value="1"/>
</dbReference>
<dbReference type="SUPFAM" id="SSF54768">
    <property type="entry name" value="dsRNA-binding domain-like"/>
    <property type="match status" value="1"/>
</dbReference>
<evidence type="ECO:0000259" key="10">
    <source>
        <dbReference type="PROSITE" id="PS50137"/>
    </source>
</evidence>
<comment type="subcellular location">
    <subcellularLocation>
        <location evidence="9">Cytoplasm</location>
    </subcellularLocation>
</comment>
<keyword evidence="8 9" id="KW-0694">RNA-binding</keyword>
<keyword evidence="9" id="KW-0699">rRNA-binding</keyword>
<proteinExistence type="inferred from homology"/>
<comment type="caution">
    <text evidence="12">The sequence shown here is derived from an EMBL/GenBank/DDBJ whole genome shotgun (WGS) entry which is preliminary data.</text>
</comment>
<evidence type="ECO:0000259" key="11">
    <source>
        <dbReference type="PROSITE" id="PS50142"/>
    </source>
</evidence>
<evidence type="ECO:0000256" key="9">
    <source>
        <dbReference type="HAMAP-Rule" id="MF_00104"/>
    </source>
</evidence>
<dbReference type="PANTHER" id="PTHR11207">
    <property type="entry name" value="RIBONUCLEASE III"/>
    <property type="match status" value="1"/>
</dbReference>
<keyword evidence="6 9" id="KW-0255">Endonuclease</keyword>
<dbReference type="CDD" id="cd19875">
    <property type="entry name" value="DSRM_EIF2AK2-like"/>
    <property type="match status" value="1"/>
</dbReference>
<gene>
    <name evidence="9 12" type="primary">rnc</name>
    <name evidence="12" type="ORF">IPO85_02050</name>
</gene>
<keyword evidence="9" id="KW-0963">Cytoplasm</keyword>
<evidence type="ECO:0000313" key="13">
    <source>
        <dbReference type="Proteomes" id="UP000808349"/>
    </source>
</evidence>
<dbReference type="GO" id="GO:0019843">
    <property type="term" value="F:rRNA binding"/>
    <property type="evidence" value="ECO:0007669"/>
    <property type="project" value="UniProtKB-KW"/>
</dbReference>
<feature type="binding site" evidence="9">
    <location>
        <position position="137"/>
    </location>
    <ligand>
        <name>Mg(2+)</name>
        <dbReference type="ChEBI" id="CHEBI:18420"/>
    </ligand>
</feature>
<dbReference type="GO" id="GO:0010468">
    <property type="term" value="P:regulation of gene expression"/>
    <property type="evidence" value="ECO:0007669"/>
    <property type="project" value="TreeGrafter"/>
</dbReference>
<dbReference type="GO" id="GO:0006364">
    <property type="term" value="P:rRNA processing"/>
    <property type="evidence" value="ECO:0007669"/>
    <property type="project" value="UniProtKB-UniRule"/>
</dbReference>
<dbReference type="HAMAP" id="MF_00104">
    <property type="entry name" value="RNase_III"/>
    <property type="match status" value="1"/>
</dbReference>
<keyword evidence="9" id="KW-0819">tRNA processing</keyword>
<comment type="function">
    <text evidence="9">Digests double-stranded RNA. Involved in the processing of primary rRNA transcript to yield the immediate precursors to the large and small rRNAs (23S and 16S). Processes some mRNAs, and tRNAs when they are encoded in the rRNA operon. Processes pre-crRNA and tracrRNA of type II CRISPR loci if present in the organism.</text>
</comment>
<comment type="similarity">
    <text evidence="2">Belongs to the ribonuclease III family.</text>
</comment>
<dbReference type="InterPro" id="IPR036389">
    <property type="entry name" value="RNase_III_sf"/>
</dbReference>
<keyword evidence="5 9" id="KW-0540">Nuclease</keyword>
<feature type="active site" evidence="9">
    <location>
        <position position="140"/>
    </location>
</feature>
<dbReference type="EMBL" id="JADKFW010000004">
    <property type="protein sequence ID" value="MBK9716306.1"/>
    <property type="molecule type" value="Genomic_DNA"/>
</dbReference>
<dbReference type="PROSITE" id="PS50142">
    <property type="entry name" value="RNASE_3_2"/>
    <property type="match status" value="1"/>
</dbReference>
<dbReference type="AlphaFoldDB" id="A0A9D7XD87"/>
<feature type="domain" description="DRBM" evidence="10">
    <location>
        <begin position="179"/>
        <end position="247"/>
    </location>
</feature>
<evidence type="ECO:0000256" key="5">
    <source>
        <dbReference type="ARBA" id="ARBA00022722"/>
    </source>
</evidence>
<dbReference type="CDD" id="cd00593">
    <property type="entry name" value="RIBOc"/>
    <property type="match status" value="1"/>
</dbReference>
<keyword evidence="9" id="KW-0460">Magnesium</keyword>
<dbReference type="SMART" id="SM00358">
    <property type="entry name" value="DSRM"/>
    <property type="match status" value="1"/>
</dbReference>
<protein>
    <recommendedName>
        <fullName evidence="9">Ribonuclease 3</fullName>
        <ecNumber evidence="9">3.1.26.3</ecNumber>
    </recommendedName>
    <alternativeName>
        <fullName evidence="9">Ribonuclease III</fullName>
        <shortName evidence="9">RNase III</shortName>
    </alternativeName>
</protein>
<dbReference type="PANTHER" id="PTHR11207:SF0">
    <property type="entry name" value="RIBONUCLEASE 3"/>
    <property type="match status" value="1"/>
</dbReference>
<dbReference type="PROSITE" id="PS00517">
    <property type="entry name" value="RNASE_3_1"/>
    <property type="match status" value="1"/>
</dbReference>
<evidence type="ECO:0000256" key="8">
    <source>
        <dbReference type="ARBA" id="ARBA00022884"/>
    </source>
</evidence>
<evidence type="ECO:0000313" key="12">
    <source>
        <dbReference type="EMBL" id="MBK9716306.1"/>
    </source>
</evidence>
<evidence type="ECO:0000256" key="3">
    <source>
        <dbReference type="ARBA" id="ARBA00022552"/>
    </source>
</evidence>
<feature type="active site" evidence="9">
    <location>
        <position position="73"/>
    </location>
</feature>
<dbReference type="GO" id="GO:0008033">
    <property type="term" value="P:tRNA processing"/>
    <property type="evidence" value="ECO:0007669"/>
    <property type="project" value="UniProtKB-KW"/>
</dbReference>
<dbReference type="Gene3D" id="1.10.1520.10">
    <property type="entry name" value="Ribonuclease III domain"/>
    <property type="match status" value="1"/>
</dbReference>
<dbReference type="GO" id="GO:0005737">
    <property type="term" value="C:cytoplasm"/>
    <property type="evidence" value="ECO:0007669"/>
    <property type="project" value="UniProtKB-SubCell"/>
</dbReference>
<feature type="binding site" evidence="9">
    <location>
        <position position="69"/>
    </location>
    <ligand>
        <name>Mg(2+)</name>
        <dbReference type="ChEBI" id="CHEBI:18420"/>
    </ligand>
</feature>
<comment type="subunit">
    <text evidence="9">Homodimer.</text>
</comment>
<dbReference type="InterPro" id="IPR000999">
    <property type="entry name" value="RNase_III_dom"/>
</dbReference>
<dbReference type="InterPro" id="IPR014720">
    <property type="entry name" value="dsRBD_dom"/>
</dbReference>
<dbReference type="InterPro" id="IPR011907">
    <property type="entry name" value="RNase_III"/>
</dbReference>
<evidence type="ECO:0000256" key="1">
    <source>
        <dbReference type="ARBA" id="ARBA00000109"/>
    </source>
</evidence>
<dbReference type="PROSITE" id="PS50137">
    <property type="entry name" value="DS_RBD"/>
    <property type="match status" value="1"/>
</dbReference>
<dbReference type="EC" id="3.1.26.3" evidence="9"/>
<dbReference type="SMART" id="SM00535">
    <property type="entry name" value="RIBOc"/>
    <property type="match status" value="1"/>
</dbReference>
<reference evidence="12 13" key="1">
    <citation type="submission" date="2020-10" db="EMBL/GenBank/DDBJ databases">
        <title>Connecting structure to function with the recovery of over 1000 high-quality activated sludge metagenome-assembled genomes encoding full-length rRNA genes using long-read sequencing.</title>
        <authorList>
            <person name="Singleton C.M."/>
            <person name="Petriglieri F."/>
            <person name="Kristensen J.M."/>
            <person name="Kirkegaard R.H."/>
            <person name="Michaelsen T.Y."/>
            <person name="Andersen M.H."/>
            <person name="Karst S.M."/>
            <person name="Dueholm M.S."/>
            <person name="Nielsen P.H."/>
            <person name="Albertsen M."/>
        </authorList>
    </citation>
    <scope>NUCLEOTIDE SEQUENCE [LARGE SCALE GENOMIC DNA]</scope>
    <source>
        <strain evidence="12">Ribe_18-Q3-R11-54_BAT3C.373</strain>
    </source>
</reference>
<dbReference type="GO" id="GO:0004525">
    <property type="term" value="F:ribonuclease III activity"/>
    <property type="evidence" value="ECO:0007669"/>
    <property type="project" value="UniProtKB-UniRule"/>
</dbReference>
<accession>A0A9D7XD87</accession>
<keyword evidence="9" id="KW-0479">Metal-binding</keyword>
<feature type="domain" description="RNase III" evidence="11">
    <location>
        <begin position="24"/>
        <end position="151"/>
    </location>
</feature>